<dbReference type="AlphaFoldDB" id="U6LFB2"/>
<reference evidence="2" key="1">
    <citation type="submission" date="2013-10" db="EMBL/GenBank/DDBJ databases">
        <title>Genomic analysis of the causative agents of coccidiosis in chickens.</title>
        <authorList>
            <person name="Reid A.J."/>
            <person name="Blake D."/>
            <person name="Billington K."/>
            <person name="Browne H."/>
            <person name="Dunn M."/>
            <person name="Hung S."/>
            <person name="Kawahara F."/>
            <person name="Miranda-Saavedra D."/>
            <person name="Mourier T."/>
            <person name="Nagra H."/>
            <person name="Otto T.D."/>
            <person name="Rawlings N."/>
            <person name="Sanchez A."/>
            <person name="Sanders M."/>
            <person name="Subramaniam C."/>
            <person name="Tay Y."/>
            <person name="Dear P."/>
            <person name="Doerig C."/>
            <person name="Gruber A."/>
            <person name="Parkinson J."/>
            <person name="Shirley M."/>
            <person name="Wan K.L."/>
            <person name="Berriman M."/>
            <person name="Tomley F."/>
            <person name="Pain A."/>
        </authorList>
    </citation>
    <scope>NUCLEOTIDE SEQUENCE [LARGE SCALE GENOMIC DNA]</scope>
    <source>
        <strain evidence="2">Houghton</strain>
    </source>
</reference>
<feature type="compositionally biased region" description="Polar residues" evidence="1">
    <location>
        <begin position="497"/>
        <end position="512"/>
    </location>
</feature>
<keyword evidence="3" id="KW-1185">Reference proteome</keyword>
<sequence length="512" mass="57574">MFPFSWGPEISITVATQEKFFLELAAIAGAGKYYQPPVKESAPPTPKPPEEKKPEEPKPPDDDEVFVVRDGYLMLFEKAGDPQPILKLHNADCVTLADATNREFVITHKPGTPEEETYVFSFPTDEVYQGWYKKLEENGFLRRKGDQRGRTANQVGVVSKGCLELYKDYGSPQAKPVITLMANRCSATASRERREIRIIHTNPSGKRERITLDCASLAEFDRWNVALHFGNFLKGEDIQGTGSQAYANLSKYVFPINMFEDASGRKSALLIENRMIMLFPTPDATDPILCFPANECEVQPVISQRKLRVYVNRNTRKEQRIDFILPLAKDLDRYAAACQRDSFPEAVVGKPMEKLNIPKGLMAVYKSKFTALTAGAAVAQCMQHTKADLTLEVSKYSLSEDGAVYIFTNLEGKEPPRRATVTAPDSRERWEFALKLTGFKPFSTVQLPRFFLPQIIYGFVAEEAYELKKDTILGNARAALGLLNMQREAPRPVAPAEQQTHRSQPRSDSSSR</sequence>
<dbReference type="SUPFAM" id="SSF50729">
    <property type="entry name" value="PH domain-like"/>
    <property type="match status" value="2"/>
</dbReference>
<accession>U6LFB2</accession>
<dbReference type="VEuPathDB" id="ToxoDB:EBH_0052790"/>
<reference evidence="2" key="2">
    <citation type="submission" date="2013-10" db="EMBL/GenBank/DDBJ databases">
        <authorList>
            <person name="Aslett M."/>
        </authorList>
    </citation>
    <scope>NUCLEOTIDE SEQUENCE [LARGE SCALE GENOMIC DNA]</scope>
    <source>
        <strain evidence="2">Houghton</strain>
    </source>
</reference>
<dbReference type="OrthoDB" id="360742at2759"/>
<evidence type="ECO:0000313" key="3">
    <source>
        <dbReference type="Proteomes" id="UP000030750"/>
    </source>
</evidence>
<evidence type="ECO:0008006" key="4">
    <source>
        <dbReference type="Google" id="ProtNLM"/>
    </source>
</evidence>
<evidence type="ECO:0000256" key="1">
    <source>
        <dbReference type="SAM" id="MobiDB-lite"/>
    </source>
</evidence>
<gene>
    <name evidence="2" type="ORF">EBH_0052790</name>
</gene>
<proteinExistence type="predicted"/>
<dbReference type="CDD" id="cd00821">
    <property type="entry name" value="PH"/>
    <property type="match status" value="1"/>
</dbReference>
<name>U6LFB2_9EIME</name>
<feature type="region of interest" description="Disordered" evidence="1">
    <location>
        <begin position="488"/>
        <end position="512"/>
    </location>
</feature>
<dbReference type="Proteomes" id="UP000030750">
    <property type="component" value="Unassembled WGS sequence"/>
</dbReference>
<protein>
    <recommendedName>
        <fullName evidence="4">PH domain-containing protein</fullName>
    </recommendedName>
</protein>
<feature type="region of interest" description="Disordered" evidence="1">
    <location>
        <begin position="34"/>
        <end position="63"/>
    </location>
</feature>
<dbReference type="EMBL" id="HG711358">
    <property type="protein sequence ID" value="CDJ48876.1"/>
    <property type="molecule type" value="Genomic_DNA"/>
</dbReference>
<feature type="compositionally biased region" description="Basic and acidic residues" evidence="1">
    <location>
        <begin position="48"/>
        <end position="60"/>
    </location>
</feature>
<organism evidence="2 3">
    <name type="scientific">Eimeria brunetti</name>
    <dbReference type="NCBI Taxonomy" id="51314"/>
    <lineage>
        <taxon>Eukaryota</taxon>
        <taxon>Sar</taxon>
        <taxon>Alveolata</taxon>
        <taxon>Apicomplexa</taxon>
        <taxon>Conoidasida</taxon>
        <taxon>Coccidia</taxon>
        <taxon>Eucoccidiorida</taxon>
        <taxon>Eimeriorina</taxon>
        <taxon>Eimeriidae</taxon>
        <taxon>Eimeria</taxon>
    </lineage>
</organism>
<evidence type="ECO:0000313" key="2">
    <source>
        <dbReference type="EMBL" id="CDJ48876.1"/>
    </source>
</evidence>